<dbReference type="Proteomes" id="UP000004295">
    <property type="component" value="Unassembled WGS sequence"/>
</dbReference>
<feature type="chain" id="PRO_5002927902" evidence="1">
    <location>
        <begin position="29"/>
        <end position="319"/>
    </location>
</feature>
<evidence type="ECO:0000313" key="3">
    <source>
        <dbReference type="Proteomes" id="UP000004295"/>
    </source>
</evidence>
<dbReference type="NCBIfam" id="TIGR02167">
    <property type="entry name" value="Liste_lipo_26"/>
    <property type="match status" value="4"/>
</dbReference>
<dbReference type="RefSeq" id="WP_004332429.1">
    <property type="nucleotide sequence ID" value="NZ_ACNN01000007.1"/>
</dbReference>
<dbReference type="SUPFAM" id="SSF52058">
    <property type="entry name" value="L domain-like"/>
    <property type="match status" value="1"/>
</dbReference>
<dbReference type="STRING" id="553175.POREN0001_0598"/>
<accession>C3J8S8</accession>
<feature type="signal peptide" evidence="1">
    <location>
        <begin position="1"/>
        <end position="28"/>
    </location>
</feature>
<dbReference type="InterPro" id="IPR005046">
    <property type="entry name" value="DUF285"/>
</dbReference>
<organism evidence="2 3">
    <name type="scientific">Porphyromonas endodontalis (strain ATCC 35406 / DSM 24491 / JCM 8526 / CCUG 16442 / BCRC 14492 / NCTC 13058 / HG 370)</name>
    <name type="common">Bacteroides endodontalis</name>
    <dbReference type="NCBI Taxonomy" id="553175"/>
    <lineage>
        <taxon>Bacteria</taxon>
        <taxon>Pseudomonadati</taxon>
        <taxon>Bacteroidota</taxon>
        <taxon>Bacteroidia</taxon>
        <taxon>Bacteroidales</taxon>
        <taxon>Porphyromonadaceae</taxon>
        <taxon>Porphyromonas</taxon>
    </lineage>
</organism>
<reference evidence="2 3" key="1">
    <citation type="submission" date="2009-04" db="EMBL/GenBank/DDBJ databases">
        <authorList>
            <person name="Sebastian Y."/>
            <person name="Madupu R."/>
            <person name="Durkin A.S."/>
            <person name="Torralba M."/>
            <person name="Methe B."/>
            <person name="Sutton G.G."/>
            <person name="Strausberg R.L."/>
            <person name="Nelson K.E."/>
        </authorList>
    </citation>
    <scope>NUCLEOTIDE SEQUENCE [LARGE SCALE GENOMIC DNA]</scope>
    <source>
        <strain evidence="3">ATCC 35406 / BCRC 14492 / JCM 8526 / NCTC 13058 / HG 370</strain>
    </source>
</reference>
<comment type="caution">
    <text evidence="2">The sequence shown here is derived from an EMBL/GenBank/DDBJ whole genome shotgun (WGS) entry which is preliminary data.</text>
</comment>
<dbReference type="Gene3D" id="3.80.10.10">
    <property type="entry name" value="Ribonuclease Inhibitor"/>
    <property type="match status" value="1"/>
</dbReference>
<dbReference type="GeneID" id="93364944"/>
<dbReference type="InterPro" id="IPR011889">
    <property type="entry name" value="Liste_lipo_26"/>
</dbReference>
<evidence type="ECO:0000313" key="2">
    <source>
        <dbReference type="EMBL" id="EEN83390.1"/>
    </source>
</evidence>
<name>C3J8S8_POREA</name>
<sequence>MKRQLLHNALMGIAALFASIALPAMVQAQSTEGYAVMNVADKSMTFYYDANKATHTEGTVYDFPDSNTGYPEWCLVYNRKIITTVTFDNSMADCHPTTTRMWFDGFEELTTINNIENLNTDKVTNMGGMFSGCKALKQLDVSAFKTQDVTFMDYMFDNCEILTELDVSGFDTQKVTKMGFMFYNCKGLTTLDVSSFNTEAVEDVSDMFHDCESLTTIYCDETWTTEMSINMFKNCKNIKGGTDGTVTYDDERIDIMMANPTTGYFTKKKSIAIDTPVANNKAETAYKGIYTLEGMHLGDDFDRLPAGIYIVNGEKVMKQ</sequence>
<protein>
    <submittedName>
        <fullName evidence="2">Bacterial surface protein 26-residue PARCEL repeat (3 repeats)</fullName>
    </submittedName>
</protein>
<evidence type="ECO:0000256" key="1">
    <source>
        <dbReference type="SAM" id="SignalP"/>
    </source>
</evidence>
<dbReference type="InterPro" id="IPR032675">
    <property type="entry name" value="LRR_dom_sf"/>
</dbReference>
<dbReference type="Pfam" id="PF03382">
    <property type="entry name" value="DUF285"/>
    <property type="match status" value="1"/>
</dbReference>
<proteinExistence type="predicted"/>
<keyword evidence="1" id="KW-0732">Signal</keyword>
<gene>
    <name evidence="2" type="ORF">POREN0001_0598</name>
</gene>
<dbReference type="EMBL" id="ACNN01000007">
    <property type="protein sequence ID" value="EEN83390.1"/>
    <property type="molecule type" value="Genomic_DNA"/>
</dbReference>
<dbReference type="AlphaFoldDB" id="C3J8S8"/>
<keyword evidence="3" id="KW-1185">Reference proteome</keyword>
<dbReference type="eggNOG" id="COG4886">
    <property type="taxonomic scope" value="Bacteria"/>
</dbReference>